<dbReference type="AlphaFoldDB" id="A0A6S7H4A3"/>
<dbReference type="OrthoDB" id="5989151at2759"/>
<reference evidence="1" key="1">
    <citation type="submission" date="2020-04" db="EMBL/GenBank/DDBJ databases">
        <authorList>
            <person name="Alioto T."/>
            <person name="Alioto T."/>
            <person name="Gomez Garrido J."/>
        </authorList>
    </citation>
    <scope>NUCLEOTIDE SEQUENCE</scope>
    <source>
        <strain evidence="1">A484AB</strain>
    </source>
</reference>
<dbReference type="EMBL" id="CACRXK020003161">
    <property type="protein sequence ID" value="CAB3997682.1"/>
    <property type="molecule type" value="Genomic_DNA"/>
</dbReference>
<dbReference type="PANTHER" id="PTHR47510">
    <property type="entry name" value="REVERSE TRANSCRIPTASE DOMAIN-CONTAINING PROTEIN"/>
    <property type="match status" value="1"/>
</dbReference>
<keyword evidence="2" id="KW-1185">Reference proteome</keyword>
<gene>
    <name evidence="1" type="ORF">PACLA_8A019916</name>
</gene>
<dbReference type="PANTHER" id="PTHR47510:SF3">
    <property type="entry name" value="ENDO_EXONUCLEASE_PHOSPHATASE DOMAIN-CONTAINING PROTEIN"/>
    <property type="match status" value="1"/>
</dbReference>
<evidence type="ECO:0000313" key="1">
    <source>
        <dbReference type="EMBL" id="CAB3997682.1"/>
    </source>
</evidence>
<comment type="caution">
    <text evidence="1">The sequence shown here is derived from an EMBL/GenBank/DDBJ whole genome shotgun (WGS) entry which is preliminary data.</text>
</comment>
<dbReference type="Proteomes" id="UP001152795">
    <property type="component" value="Unassembled WGS sequence"/>
</dbReference>
<accession>A0A6S7H4A3</accession>
<protein>
    <submittedName>
        <fullName evidence="1">Uncharacterized protein</fullName>
    </submittedName>
</protein>
<name>A0A6S7H4A3_PARCT</name>
<sequence>MAAYSTIPKILQDEIEITDPVTISNVFNKHFTEIGPKLAAQIPTTCAASYNIPQCNEVFELHEVTPSQIDGLIYKLSTSKASGLDNIPVRLLKLINFTAVVSLTHIINLVIRKGIIPADWKCVMVSAIYKHDSKLDLNNYRPISVLPVISKIFEKVVFDQAYAFLT</sequence>
<proteinExistence type="predicted"/>
<organism evidence="1 2">
    <name type="scientific">Paramuricea clavata</name>
    <name type="common">Red gorgonian</name>
    <name type="synonym">Violescent sea-whip</name>
    <dbReference type="NCBI Taxonomy" id="317549"/>
    <lineage>
        <taxon>Eukaryota</taxon>
        <taxon>Metazoa</taxon>
        <taxon>Cnidaria</taxon>
        <taxon>Anthozoa</taxon>
        <taxon>Octocorallia</taxon>
        <taxon>Malacalcyonacea</taxon>
        <taxon>Plexauridae</taxon>
        <taxon>Paramuricea</taxon>
    </lineage>
</organism>
<evidence type="ECO:0000313" key="2">
    <source>
        <dbReference type="Proteomes" id="UP001152795"/>
    </source>
</evidence>